<name>A0AAV6JNL1_9ERIC</name>
<proteinExistence type="predicted"/>
<feature type="domain" description="At1g61320/AtMIF1 LRR" evidence="1">
    <location>
        <begin position="7"/>
        <end position="83"/>
    </location>
</feature>
<protein>
    <recommendedName>
        <fullName evidence="1">At1g61320/AtMIF1 LRR domain-containing protein</fullName>
    </recommendedName>
</protein>
<dbReference type="Proteomes" id="UP000823749">
    <property type="component" value="Chromosome 7"/>
</dbReference>
<organism evidence="2 3">
    <name type="scientific">Rhododendron griersonianum</name>
    <dbReference type="NCBI Taxonomy" id="479676"/>
    <lineage>
        <taxon>Eukaryota</taxon>
        <taxon>Viridiplantae</taxon>
        <taxon>Streptophyta</taxon>
        <taxon>Embryophyta</taxon>
        <taxon>Tracheophyta</taxon>
        <taxon>Spermatophyta</taxon>
        <taxon>Magnoliopsida</taxon>
        <taxon>eudicotyledons</taxon>
        <taxon>Gunneridae</taxon>
        <taxon>Pentapetalae</taxon>
        <taxon>asterids</taxon>
        <taxon>Ericales</taxon>
        <taxon>Ericaceae</taxon>
        <taxon>Ericoideae</taxon>
        <taxon>Rhodoreae</taxon>
        <taxon>Rhododendron</taxon>
    </lineage>
</organism>
<keyword evidence="3" id="KW-1185">Reference proteome</keyword>
<dbReference type="AlphaFoldDB" id="A0AAV6JNL1"/>
<sequence length="104" mass="11808">MFLVLYSSFSTLRYSNANSWRVSEFCAPKLVTFKYFGHSKIRLSMGSLPLLSELDVDASQDHQATYALVPFSSYLPQIETSKLALSFVASISRFLPKKKVFQDL</sequence>
<evidence type="ECO:0000313" key="2">
    <source>
        <dbReference type="EMBL" id="KAG5542182.1"/>
    </source>
</evidence>
<accession>A0AAV6JNL1</accession>
<evidence type="ECO:0000259" key="1">
    <source>
        <dbReference type="Pfam" id="PF23622"/>
    </source>
</evidence>
<evidence type="ECO:0000313" key="3">
    <source>
        <dbReference type="Proteomes" id="UP000823749"/>
    </source>
</evidence>
<comment type="caution">
    <text evidence="2">The sequence shown here is derived from an EMBL/GenBank/DDBJ whole genome shotgun (WGS) entry which is preliminary data.</text>
</comment>
<dbReference type="InterPro" id="IPR055357">
    <property type="entry name" value="LRR_At1g61320_AtMIF1"/>
</dbReference>
<gene>
    <name evidence="2" type="ORF">RHGRI_021896</name>
</gene>
<dbReference type="EMBL" id="JACTNZ010000007">
    <property type="protein sequence ID" value="KAG5542182.1"/>
    <property type="molecule type" value="Genomic_DNA"/>
</dbReference>
<dbReference type="Pfam" id="PF23622">
    <property type="entry name" value="LRR_At1g61320_AtMIF1"/>
    <property type="match status" value="1"/>
</dbReference>
<reference evidence="2" key="1">
    <citation type="submission" date="2020-08" db="EMBL/GenBank/DDBJ databases">
        <title>Plant Genome Project.</title>
        <authorList>
            <person name="Zhang R.-G."/>
        </authorList>
    </citation>
    <scope>NUCLEOTIDE SEQUENCE</scope>
    <source>
        <strain evidence="2">WSP0</strain>
        <tissue evidence="2">Leaf</tissue>
    </source>
</reference>